<dbReference type="Gramene" id="TraesSYM7D03G04364350.1">
    <property type="protein sequence ID" value="TraesSYM7D03G04364350.1.CDS1"/>
    <property type="gene ID" value="TraesSYM7D03G04364350"/>
</dbReference>
<organism evidence="2">
    <name type="scientific">Triticum aestivum</name>
    <name type="common">Wheat</name>
    <dbReference type="NCBI Taxonomy" id="4565"/>
    <lineage>
        <taxon>Eukaryota</taxon>
        <taxon>Viridiplantae</taxon>
        <taxon>Streptophyta</taxon>
        <taxon>Embryophyta</taxon>
        <taxon>Tracheophyta</taxon>
        <taxon>Spermatophyta</taxon>
        <taxon>Magnoliopsida</taxon>
        <taxon>Liliopsida</taxon>
        <taxon>Poales</taxon>
        <taxon>Poaceae</taxon>
        <taxon>BOP clade</taxon>
        <taxon>Pooideae</taxon>
        <taxon>Triticodae</taxon>
        <taxon>Triticeae</taxon>
        <taxon>Triticinae</taxon>
        <taxon>Triticum</taxon>
    </lineage>
</organism>
<dbReference type="FunFam" id="1.20.1280.50:FF:000064">
    <property type="entry name" value="Os05g0177100 protein"/>
    <property type="match status" value="1"/>
</dbReference>
<dbReference type="Gramene" id="TraesARI7D03G04386560.1">
    <property type="protein sequence ID" value="TraesARI7D03G04386560.1.CDS1"/>
    <property type="gene ID" value="TraesARI7D03G04386560"/>
</dbReference>
<gene>
    <name evidence="2" type="primary">LOC123166177</name>
</gene>
<evidence type="ECO:0000313" key="2">
    <source>
        <dbReference type="EnsemblPlants" id="TraesCS7D02G121600.1.cds1"/>
    </source>
</evidence>
<dbReference type="STRING" id="4565.A0A3B6TEI6"/>
<evidence type="ECO:0000259" key="1">
    <source>
        <dbReference type="SMART" id="SM00256"/>
    </source>
</evidence>
<dbReference type="InterPro" id="IPR055290">
    <property type="entry name" value="At3g26010-like"/>
</dbReference>
<dbReference type="EnsemblPlants" id="TraesCS7D02G121600.1">
    <property type="protein sequence ID" value="TraesCS7D02G121600.1.cds1"/>
    <property type="gene ID" value="TraesCS7D02G121600"/>
</dbReference>
<keyword evidence="3" id="KW-1185">Reference proteome</keyword>
<feature type="domain" description="F-box" evidence="1">
    <location>
        <begin position="18"/>
        <end position="58"/>
    </location>
</feature>
<dbReference type="Gramene" id="TraesCS7D02G121600.1">
    <property type="protein sequence ID" value="TraesCS7D02G121600.1.cds1"/>
    <property type="gene ID" value="TraesCS7D02G121600"/>
</dbReference>
<dbReference type="AlphaFoldDB" id="A0A3B6TEI6"/>
<dbReference type="Gramene" id="TraesCLE_scaffold_093237_01G000100.1">
    <property type="protein sequence ID" value="TraesCLE_scaffold_093237_01G000100.1"/>
    <property type="gene ID" value="TraesCLE_scaffold_093237_01G000100"/>
</dbReference>
<dbReference type="InterPro" id="IPR017451">
    <property type="entry name" value="F-box-assoc_interact_dom"/>
</dbReference>
<dbReference type="SUPFAM" id="SSF81383">
    <property type="entry name" value="F-box domain"/>
    <property type="match status" value="1"/>
</dbReference>
<evidence type="ECO:0000313" key="3">
    <source>
        <dbReference type="Proteomes" id="UP000019116"/>
    </source>
</evidence>
<protein>
    <recommendedName>
        <fullName evidence="1">F-box domain-containing protein</fullName>
    </recommendedName>
</protein>
<dbReference type="InterPro" id="IPR036047">
    <property type="entry name" value="F-box-like_dom_sf"/>
</dbReference>
<dbReference type="Gramene" id="TraesCS7D03G0272500.1">
    <property type="protein sequence ID" value="TraesCS7D03G0272500.1.CDS1"/>
    <property type="gene ID" value="TraesCS7D03G0272500"/>
</dbReference>
<dbReference type="CDD" id="cd22157">
    <property type="entry name" value="F-box_AtFBW1-like"/>
    <property type="match status" value="1"/>
</dbReference>
<proteinExistence type="predicted"/>
<dbReference type="InterPro" id="IPR056592">
    <property type="entry name" value="Beta-prop_At3g26010-like"/>
</dbReference>
<dbReference type="Gramene" id="TraesNOR7D03G04360030.1">
    <property type="protein sequence ID" value="TraesNOR7D03G04360030.1.CDS1"/>
    <property type="gene ID" value="TraesNOR7D03G04360030"/>
</dbReference>
<dbReference type="Gramene" id="TraesROB_scaffold_101576_01G000100.1">
    <property type="protein sequence ID" value="TraesROB_scaffold_101576_01G000100.1"/>
    <property type="gene ID" value="TraesROB_scaffold_101576_01G000100"/>
</dbReference>
<dbReference type="OMA" id="WDWEIRI"/>
<reference evidence="2" key="1">
    <citation type="submission" date="2018-08" db="EMBL/GenBank/DDBJ databases">
        <authorList>
            <person name="Rossello M."/>
        </authorList>
    </citation>
    <scope>NUCLEOTIDE SEQUENCE [LARGE SCALE GENOMIC DNA]</scope>
    <source>
        <strain evidence="2">cv. Chinese Spring</strain>
    </source>
</reference>
<dbReference type="Gramene" id="TraesMAC7D03G04303920.1">
    <property type="protein sequence ID" value="TraesMAC7D03G04303920.1.CDS1"/>
    <property type="gene ID" value="TraesMAC7D03G04303920"/>
</dbReference>
<dbReference type="GeneID" id="123166177"/>
<dbReference type="Gramene" id="TraesLDM7D03G04317630.1">
    <property type="protein sequence ID" value="TraesLDM7D03G04317630.1.CDS1"/>
    <property type="gene ID" value="TraesLDM7D03G04317630"/>
</dbReference>
<dbReference type="PANTHER" id="PTHR35546:SF50">
    <property type="entry name" value="F-BOX DOMAIN-CONTAINING PROTEIN"/>
    <property type="match status" value="1"/>
</dbReference>
<dbReference type="OrthoDB" id="605328at2759"/>
<name>A0A3B6TEI6_WHEAT</name>
<dbReference type="SMART" id="SM00256">
    <property type="entry name" value="FBOX"/>
    <property type="match status" value="1"/>
</dbReference>
<dbReference type="Gene3D" id="1.20.1280.50">
    <property type="match status" value="1"/>
</dbReference>
<dbReference type="Gramene" id="TraesWEE_scaffold_074711_01G000100.1">
    <property type="protein sequence ID" value="TraesWEE_scaffold_074711_01G000100.1"/>
    <property type="gene ID" value="TraesWEE_scaffold_074711_01G000100"/>
</dbReference>
<sequence>MADGSRDISRRLNPADKLTEDLLIEILSRVPYKSLCRFKCVSKQWRGIISHPDHRKALPQFHLHDLAGFLYSSRDRSVGHFSLLRNFAHVSAGGRPRIRPSLPFLPDCELFNLLDSCNGLLLCRRFETFGSGAFDYVVCNPATEKWVALPGFFSKMQTARLGFDSAVSSHFHVFQFMEDGAADANADTEDDDDDDSDGHVKGVEIYSSKTGVWSHKDNGWGFARIVSDSKSAFVNGFLHLLAVESAVLAVDVEGTTWRVIPMPDDEDALIIDVDYGFIDLSRGRLYLANSDQHDPYKLSIWVLEDYTSEVWVLEHGVKYLNLFGVKNVQLGHEYHIVALHPQQNTIFLVYGHDKVLMSYEMDSGKVQFIHDLGHDSLEPYLPYVPLYSEALADWH</sequence>
<dbReference type="Gramene" id="TraesKAR7D01G0057450.1">
    <property type="protein sequence ID" value="cds.TraesKAR7D01G0057450.1"/>
    <property type="gene ID" value="TraesKAR7D01G0057450"/>
</dbReference>
<dbReference type="Gramene" id="TraesLAC7D03G04258420.1">
    <property type="protein sequence ID" value="TraesLAC7D03G04258420.1.CDS1"/>
    <property type="gene ID" value="TraesLAC7D03G04258420"/>
</dbReference>
<dbReference type="Gramene" id="TraesSTA7D03G04305040.1">
    <property type="protein sequence ID" value="TraesSTA7D03G04305040.1.CDS1"/>
    <property type="gene ID" value="TraesSTA7D03G04305040"/>
</dbReference>
<dbReference type="Gramene" id="TraesJAG7D03G04294600.1">
    <property type="protein sequence ID" value="TraesJAG7D03G04294600.1.CDS1"/>
    <property type="gene ID" value="TraesJAG7D03G04294600"/>
</dbReference>
<dbReference type="Gramene" id="TraesJUL7D03G04355040.1">
    <property type="protein sequence ID" value="TraesJUL7D03G04355040.1.CDS1"/>
    <property type="gene ID" value="TraesJUL7D03G04355040"/>
</dbReference>
<reference evidence="2" key="2">
    <citation type="submission" date="2018-10" db="UniProtKB">
        <authorList>
            <consortium name="EnsemblPlants"/>
        </authorList>
    </citation>
    <scope>IDENTIFICATION</scope>
</reference>
<dbReference type="PANTHER" id="PTHR35546">
    <property type="entry name" value="F-BOX PROTEIN INTERACTION DOMAIN PROTEIN-RELATED"/>
    <property type="match status" value="1"/>
</dbReference>
<dbReference type="Gramene" id="TraesCAD_scaffold_075438_01G000100.1">
    <property type="protein sequence ID" value="TraesCAD_scaffold_075438_01G000100.1"/>
    <property type="gene ID" value="TraesCAD_scaffold_075438_01G000100"/>
</dbReference>
<dbReference type="SUPFAM" id="SSF117281">
    <property type="entry name" value="Kelch motif"/>
    <property type="match status" value="1"/>
</dbReference>
<dbReference type="Proteomes" id="UP000019116">
    <property type="component" value="Chromosome 7D"/>
</dbReference>
<accession>A0A3B6TEI6</accession>
<dbReference type="Pfam" id="PF00646">
    <property type="entry name" value="F-box"/>
    <property type="match status" value="1"/>
</dbReference>
<dbReference type="RefSeq" id="XP_044439881.1">
    <property type="nucleotide sequence ID" value="XM_044583946.1"/>
</dbReference>
<dbReference type="InterPro" id="IPR015915">
    <property type="entry name" value="Kelch-typ_b-propeller"/>
</dbReference>
<dbReference type="InterPro" id="IPR001810">
    <property type="entry name" value="F-box_dom"/>
</dbReference>
<dbReference type="Pfam" id="PF24750">
    <property type="entry name" value="b-prop_At3g26010-like"/>
    <property type="match status" value="1"/>
</dbReference>
<dbReference type="NCBIfam" id="TIGR01640">
    <property type="entry name" value="F_box_assoc_1"/>
    <property type="match status" value="1"/>
</dbReference>